<dbReference type="Gene3D" id="3.90.1310.10">
    <property type="entry name" value="Penicillin-binding protein 2a (Domain 2)"/>
    <property type="match status" value="1"/>
</dbReference>
<dbReference type="Gene3D" id="3.40.710.10">
    <property type="entry name" value="DD-peptidase/beta-lactamase superfamily"/>
    <property type="match status" value="1"/>
</dbReference>
<evidence type="ECO:0000259" key="4">
    <source>
        <dbReference type="Pfam" id="PF00905"/>
    </source>
</evidence>
<evidence type="ECO:0000256" key="2">
    <source>
        <dbReference type="ARBA" id="ARBA00023136"/>
    </source>
</evidence>
<reference evidence="6 7" key="1">
    <citation type="journal article" date="2015" name="Nature">
        <title>rRNA introns, odd ribosomes, and small enigmatic genomes across a large radiation of phyla.</title>
        <authorList>
            <person name="Brown C.T."/>
            <person name="Hug L.A."/>
            <person name="Thomas B.C."/>
            <person name="Sharon I."/>
            <person name="Castelle C.J."/>
            <person name="Singh A."/>
            <person name="Wilkins M.J."/>
            <person name="Williams K.H."/>
            <person name="Banfield J.F."/>
        </authorList>
    </citation>
    <scope>NUCLEOTIDE SEQUENCE [LARGE SCALE GENOMIC DNA]</scope>
</reference>
<gene>
    <name evidence="6" type="ORF">UV66_C0002G0057</name>
</gene>
<dbReference type="GO" id="GO:0071555">
    <property type="term" value="P:cell wall organization"/>
    <property type="evidence" value="ECO:0007669"/>
    <property type="project" value="TreeGrafter"/>
</dbReference>
<feature type="domain" description="Penicillin-binding protein dimerisation" evidence="5">
    <location>
        <begin position="50"/>
        <end position="206"/>
    </location>
</feature>
<dbReference type="InterPro" id="IPR001460">
    <property type="entry name" value="PCN-bd_Tpept"/>
</dbReference>
<sequence length="568" mass="63076">MNHRLRAVAFAFIICLFLVVFKLYYWQVLKSDELSRSAKNQYSAAYAVGVSRGTIRSSDNFPLVTNKLVYTLAVDPTMLEDTRRIFSDVLPIVLADTPTLSRETLAEKWRNLLKLRDSRWIPLSNNLSSSTAEEVGKLAISGLILRSGLNRDYPEASIAASLVGIVAGDKDGNPKGYFGLEGYYNRELEGHPGLVNEEKDARGQPILLGKFQKSDWERGRDLVLHIDRGAQFISQRSLADGLERYGASEGSVIVMDPKNGAILAMVSLPTYDPNLYASTDSKLFLNGAVAKSFEPGSIFKPIMMAIALSENVITPETLCDRCSGPWKVGEYWIRTWNEKYFPQETMTDVIIHSDNVGMTFVADKIGPKKMLHFFEKFGIGQATEIDLEDEDFIPIREENNWSPIDYAAASFGQGIALTPIQMIRAIAVIANKGIMVEPHIVSKIIGVENEKVIKPKILGRIISEDAARMTTEMMVLAVDRGEAKWTSLKGFRIAGKTGTAQIPVGGKYDQKKINASFVGFIPAENPKFIMLVTLHNPQSSSWAAETAAPLWFSLANKLITYWGVANFR</sequence>
<keyword evidence="6" id="KW-0808">Transferase</keyword>
<dbReference type="PANTHER" id="PTHR30627">
    <property type="entry name" value="PEPTIDOGLYCAN D,D-TRANSPEPTIDASE"/>
    <property type="match status" value="1"/>
</dbReference>
<feature type="domain" description="Penicillin-binding protein transpeptidase" evidence="4">
    <location>
        <begin position="250"/>
        <end position="548"/>
    </location>
</feature>
<accession>A0A0G1CXT0</accession>
<dbReference type="Gene3D" id="3.30.450.330">
    <property type="match status" value="1"/>
</dbReference>
<dbReference type="InterPro" id="IPR036138">
    <property type="entry name" value="PBP_dimer_sf"/>
</dbReference>
<keyword evidence="3" id="KW-1133">Transmembrane helix</keyword>
<dbReference type="Pfam" id="PF00905">
    <property type="entry name" value="Transpeptidase"/>
    <property type="match status" value="1"/>
</dbReference>
<dbReference type="SUPFAM" id="SSF56601">
    <property type="entry name" value="beta-lactamase/transpeptidase-like"/>
    <property type="match status" value="1"/>
</dbReference>
<evidence type="ECO:0000313" key="6">
    <source>
        <dbReference type="EMBL" id="KKS90580.1"/>
    </source>
</evidence>
<organism evidence="6 7">
    <name type="scientific">Candidatus Woesebacteria bacterium GW2011_GWA1_43_12</name>
    <dbReference type="NCBI Taxonomy" id="1618557"/>
    <lineage>
        <taxon>Bacteria</taxon>
        <taxon>Candidatus Woeseibacteriota</taxon>
    </lineage>
</organism>
<dbReference type="GO" id="GO:0016740">
    <property type="term" value="F:transferase activity"/>
    <property type="evidence" value="ECO:0007669"/>
    <property type="project" value="UniProtKB-KW"/>
</dbReference>
<comment type="caution">
    <text evidence="6">The sequence shown here is derived from an EMBL/GenBank/DDBJ whole genome shotgun (WGS) entry which is preliminary data.</text>
</comment>
<dbReference type="InterPro" id="IPR050515">
    <property type="entry name" value="Beta-lactam/transpept"/>
</dbReference>
<dbReference type="Pfam" id="PF03717">
    <property type="entry name" value="PBP_dimer"/>
    <property type="match status" value="1"/>
</dbReference>
<name>A0A0G1CXT0_9BACT</name>
<proteinExistence type="predicted"/>
<dbReference type="InterPro" id="IPR012338">
    <property type="entry name" value="Beta-lactam/transpept-like"/>
</dbReference>
<evidence type="ECO:0000256" key="3">
    <source>
        <dbReference type="SAM" id="Phobius"/>
    </source>
</evidence>
<evidence type="ECO:0000313" key="7">
    <source>
        <dbReference type="Proteomes" id="UP000034669"/>
    </source>
</evidence>
<dbReference type="Proteomes" id="UP000034669">
    <property type="component" value="Unassembled WGS sequence"/>
</dbReference>
<keyword evidence="2 3" id="KW-0472">Membrane</keyword>
<comment type="subcellular location">
    <subcellularLocation>
        <location evidence="1">Membrane</location>
    </subcellularLocation>
</comment>
<dbReference type="AlphaFoldDB" id="A0A0G1CXT0"/>
<dbReference type="GO" id="GO:0005886">
    <property type="term" value="C:plasma membrane"/>
    <property type="evidence" value="ECO:0007669"/>
    <property type="project" value="TreeGrafter"/>
</dbReference>
<dbReference type="SUPFAM" id="SSF56519">
    <property type="entry name" value="Penicillin binding protein dimerisation domain"/>
    <property type="match status" value="1"/>
</dbReference>
<dbReference type="GO" id="GO:0008658">
    <property type="term" value="F:penicillin binding"/>
    <property type="evidence" value="ECO:0007669"/>
    <property type="project" value="InterPro"/>
</dbReference>
<evidence type="ECO:0000256" key="1">
    <source>
        <dbReference type="ARBA" id="ARBA00004370"/>
    </source>
</evidence>
<dbReference type="EMBL" id="LCFI01000002">
    <property type="protein sequence ID" value="KKS90580.1"/>
    <property type="molecule type" value="Genomic_DNA"/>
</dbReference>
<evidence type="ECO:0000259" key="5">
    <source>
        <dbReference type="Pfam" id="PF03717"/>
    </source>
</evidence>
<keyword evidence="3" id="KW-0812">Transmembrane</keyword>
<dbReference type="InterPro" id="IPR005311">
    <property type="entry name" value="PBP_dimer"/>
</dbReference>
<dbReference type="PANTHER" id="PTHR30627:SF1">
    <property type="entry name" value="PEPTIDOGLYCAN D,D-TRANSPEPTIDASE FTSI"/>
    <property type="match status" value="1"/>
</dbReference>
<feature type="transmembrane region" description="Helical" evidence="3">
    <location>
        <begin position="7"/>
        <end position="26"/>
    </location>
</feature>
<protein>
    <submittedName>
        <fullName evidence="6">Peptidoglycan glycosyltransferase</fullName>
    </submittedName>
</protein>